<dbReference type="EMBL" id="JAAXOX010000001">
    <property type="protein sequence ID" value="NKY21152.1"/>
    <property type="molecule type" value="Genomic_DNA"/>
</dbReference>
<feature type="transmembrane region" description="Helical" evidence="2">
    <location>
        <begin position="279"/>
        <end position="297"/>
    </location>
</feature>
<keyword evidence="4" id="KW-1185">Reference proteome</keyword>
<feature type="transmembrane region" description="Helical" evidence="2">
    <location>
        <begin position="49"/>
        <end position="67"/>
    </location>
</feature>
<evidence type="ECO:0000256" key="2">
    <source>
        <dbReference type="SAM" id="Phobius"/>
    </source>
</evidence>
<feature type="compositionally biased region" description="Basic residues" evidence="1">
    <location>
        <begin position="443"/>
        <end position="453"/>
    </location>
</feature>
<feature type="transmembrane region" description="Helical" evidence="2">
    <location>
        <begin position="79"/>
        <end position="101"/>
    </location>
</feature>
<organism evidence="3 4">
    <name type="scientific">Cellulomonas denverensis</name>
    <dbReference type="NCBI Taxonomy" id="264297"/>
    <lineage>
        <taxon>Bacteria</taxon>
        <taxon>Bacillati</taxon>
        <taxon>Actinomycetota</taxon>
        <taxon>Actinomycetes</taxon>
        <taxon>Micrococcales</taxon>
        <taxon>Cellulomonadaceae</taxon>
        <taxon>Cellulomonas</taxon>
    </lineage>
</organism>
<keyword evidence="2" id="KW-0812">Transmembrane</keyword>
<gene>
    <name evidence="3" type="ORF">HGA03_00550</name>
</gene>
<keyword evidence="2" id="KW-0472">Membrane</keyword>
<dbReference type="AlphaFoldDB" id="A0A7X6KS06"/>
<name>A0A7X6KS06_9CELL</name>
<accession>A0A7X6KS06</accession>
<sequence>MSITVVGIVTVAALAAVLLTAPRHLVWLLAASAPFMRTAAVSISGNGVPPFYLVALVASTIAFVTWARGWHTRVTALRILGWFVAWSLLVTAVSPVVFAGVPVLDPRGGIDEQVLDPTPLAFSISVVAQAGYLVLAAGVVLYLAQRRTLSSGLLTPAITLGTVLSAIRLLPGTAFMDGIFRSYGAGEFNLYDTRHYGIFFEPSYLATFSIGALAYCAYRVQVVRGWRRFGIATVGLLAAVNLLYSGTGTGAASVVILVGIAVCFYGFRFLFRGARLHPLAALVPILLAIVLVVPNPVRDSLSGTIGGKLVTDSYTARTASNWMSIDIMWNTWTLGSGLGTSRPSSFAALVVSTTGLLGTVLLAVFLGKVIIGASRRPEWKPVAMGLLGLIVAKVVAEPDLSVPLLWLAVGACAYAMKPSPEDPEESALAVGAAALPVTPRPAGARRNRHHQVGRPRLEHTPAAVRTDRMRDEARSRADLAGTTAR</sequence>
<feature type="transmembrane region" description="Helical" evidence="2">
    <location>
        <begin position="196"/>
        <end position="218"/>
    </location>
</feature>
<feature type="transmembrane region" description="Helical" evidence="2">
    <location>
        <begin position="346"/>
        <end position="371"/>
    </location>
</feature>
<dbReference type="Proteomes" id="UP000581206">
    <property type="component" value="Unassembled WGS sequence"/>
</dbReference>
<feature type="region of interest" description="Disordered" evidence="1">
    <location>
        <begin position="438"/>
        <end position="485"/>
    </location>
</feature>
<proteinExistence type="predicted"/>
<feature type="transmembrane region" description="Helical" evidence="2">
    <location>
        <begin position="225"/>
        <end position="244"/>
    </location>
</feature>
<feature type="transmembrane region" description="Helical" evidence="2">
    <location>
        <begin position="250"/>
        <end position="267"/>
    </location>
</feature>
<comment type="caution">
    <text evidence="3">The sequence shown here is derived from an EMBL/GenBank/DDBJ whole genome shotgun (WGS) entry which is preliminary data.</text>
</comment>
<reference evidence="3 4" key="1">
    <citation type="submission" date="2020-04" db="EMBL/GenBank/DDBJ databases">
        <title>MicrobeNet Type strains.</title>
        <authorList>
            <person name="Nicholson A.C."/>
        </authorList>
    </citation>
    <scope>NUCLEOTIDE SEQUENCE [LARGE SCALE GENOMIC DNA]</scope>
    <source>
        <strain evidence="3 4">ATCC BAA-788</strain>
    </source>
</reference>
<feature type="compositionally biased region" description="Basic and acidic residues" evidence="1">
    <location>
        <begin position="455"/>
        <end position="477"/>
    </location>
</feature>
<feature type="transmembrane region" description="Helical" evidence="2">
    <location>
        <begin position="156"/>
        <end position="176"/>
    </location>
</feature>
<feature type="transmembrane region" description="Helical" evidence="2">
    <location>
        <begin position="121"/>
        <end position="144"/>
    </location>
</feature>
<dbReference type="RefSeq" id="WP_168628276.1">
    <property type="nucleotide sequence ID" value="NZ_BONL01000003.1"/>
</dbReference>
<evidence type="ECO:0000256" key="1">
    <source>
        <dbReference type="SAM" id="MobiDB-lite"/>
    </source>
</evidence>
<evidence type="ECO:0000313" key="4">
    <source>
        <dbReference type="Proteomes" id="UP000581206"/>
    </source>
</evidence>
<protein>
    <submittedName>
        <fullName evidence="3">Uncharacterized protein</fullName>
    </submittedName>
</protein>
<evidence type="ECO:0000313" key="3">
    <source>
        <dbReference type="EMBL" id="NKY21152.1"/>
    </source>
</evidence>
<keyword evidence="2" id="KW-1133">Transmembrane helix</keyword>